<organism evidence="2 3">
    <name type="scientific">Fibrisoma limi BUZ 3</name>
    <dbReference type="NCBI Taxonomy" id="1185876"/>
    <lineage>
        <taxon>Bacteria</taxon>
        <taxon>Pseudomonadati</taxon>
        <taxon>Bacteroidota</taxon>
        <taxon>Cytophagia</taxon>
        <taxon>Cytophagales</taxon>
        <taxon>Spirosomataceae</taxon>
        <taxon>Fibrisoma</taxon>
    </lineage>
</organism>
<accession>I2GD28</accession>
<gene>
    <name evidence="2" type="ORF">BN8_00749</name>
</gene>
<name>I2GD28_9BACT</name>
<feature type="transmembrane region" description="Helical" evidence="1">
    <location>
        <begin position="48"/>
        <end position="67"/>
    </location>
</feature>
<keyword evidence="1" id="KW-0812">Transmembrane</keyword>
<dbReference type="STRING" id="1185876.BN8_00749"/>
<keyword evidence="1" id="KW-0472">Membrane</keyword>
<evidence type="ECO:0000313" key="2">
    <source>
        <dbReference type="EMBL" id="CCH51802.1"/>
    </source>
</evidence>
<dbReference type="eggNOG" id="ENOG5033MXZ">
    <property type="taxonomic scope" value="Bacteria"/>
</dbReference>
<comment type="caution">
    <text evidence="2">The sequence shown here is derived from an EMBL/GenBank/DDBJ whole genome shotgun (WGS) entry which is preliminary data.</text>
</comment>
<evidence type="ECO:0000313" key="3">
    <source>
        <dbReference type="Proteomes" id="UP000009309"/>
    </source>
</evidence>
<dbReference type="AlphaFoldDB" id="I2GD28"/>
<protein>
    <submittedName>
        <fullName evidence="2">Uncharacterized protein</fullName>
    </submittedName>
</protein>
<dbReference type="Proteomes" id="UP000009309">
    <property type="component" value="Unassembled WGS sequence"/>
</dbReference>
<keyword evidence="3" id="KW-1185">Reference proteome</keyword>
<feature type="transmembrane region" description="Helical" evidence="1">
    <location>
        <begin position="17"/>
        <end position="36"/>
    </location>
</feature>
<reference evidence="2 3" key="1">
    <citation type="journal article" date="2012" name="J. Bacteriol.">
        <title>Genome Sequence of the Filamentous Bacterium Fibrisoma limi BUZ 3T.</title>
        <authorList>
            <person name="Filippini M."/>
            <person name="Qi W."/>
            <person name="Jaenicke S."/>
            <person name="Goesmann A."/>
            <person name="Smits T.H."/>
            <person name="Bagheri H.C."/>
        </authorList>
    </citation>
    <scope>NUCLEOTIDE SEQUENCE [LARGE SCALE GENOMIC DNA]</scope>
    <source>
        <strain evidence="3">BUZ 3T</strain>
    </source>
</reference>
<dbReference type="EMBL" id="CAIT01000004">
    <property type="protein sequence ID" value="CCH51802.1"/>
    <property type="molecule type" value="Genomic_DNA"/>
</dbReference>
<proteinExistence type="predicted"/>
<evidence type="ECO:0000256" key="1">
    <source>
        <dbReference type="SAM" id="Phobius"/>
    </source>
</evidence>
<dbReference type="RefSeq" id="WP_009280388.1">
    <property type="nucleotide sequence ID" value="NZ_CAIT01000004.1"/>
</dbReference>
<keyword evidence="1" id="KW-1133">Transmembrane helix</keyword>
<sequence length="91" mass="9998">MNDTMQTSREKKLLTKYWVFGGSGAMLLGSGLSVLLHGSKLKEVGADSWFWVSTGGFALIMSGLSFIGDANRFRTMVDVLRELDAREKAAH</sequence>